<gene>
    <name evidence="1" type="ORF">NE398_17585</name>
</gene>
<organism evidence="1 2">
    <name type="scientific">Clostridium tertium</name>
    <dbReference type="NCBI Taxonomy" id="1559"/>
    <lineage>
        <taxon>Bacteria</taxon>
        <taxon>Bacillati</taxon>
        <taxon>Bacillota</taxon>
        <taxon>Clostridia</taxon>
        <taxon>Eubacteriales</taxon>
        <taxon>Clostridiaceae</taxon>
        <taxon>Clostridium</taxon>
    </lineage>
</organism>
<comment type="caution">
    <text evidence="1">The sequence shown here is derived from an EMBL/GenBank/DDBJ whole genome shotgun (WGS) entry which is preliminary data.</text>
</comment>
<keyword evidence="2" id="KW-1185">Reference proteome</keyword>
<name>A0A9X3XPT4_9CLOT</name>
<dbReference type="Proteomes" id="UP001141183">
    <property type="component" value="Unassembled WGS sequence"/>
</dbReference>
<evidence type="ECO:0000313" key="1">
    <source>
        <dbReference type="EMBL" id="MDC4241949.1"/>
    </source>
</evidence>
<reference evidence="1" key="1">
    <citation type="submission" date="2022-05" db="EMBL/GenBank/DDBJ databases">
        <title>Draft genome sequence of Clostridium tertium strain CP3 isolated from Peru.</title>
        <authorList>
            <person name="Hurtado R."/>
            <person name="Lima L."/>
            <person name="Sousa T."/>
            <person name="Jaiswal A.K."/>
            <person name="Tiwari S."/>
            <person name="Maturrano L."/>
            <person name="Brenig B."/>
            <person name="Azevedo V."/>
        </authorList>
    </citation>
    <scope>NUCLEOTIDE SEQUENCE</scope>
    <source>
        <strain evidence="1">CP3</strain>
    </source>
</reference>
<accession>A0A9X3XPT4</accession>
<sequence length="110" mass="12664">MRNLQTKDIFIMSRLIMSLNLKEELKNIASKVDKNSDINSVGYEVFFTILGKCTDESSEKKIYEFLSGPLEIKAEEVETMDPLDLLEKLMEVANVDKWKLFLSKASQLIK</sequence>
<protein>
    <submittedName>
        <fullName evidence="1">Uncharacterized protein</fullName>
    </submittedName>
</protein>
<proteinExistence type="predicted"/>
<dbReference type="RefSeq" id="WP_008679541.1">
    <property type="nucleotide sequence ID" value="NZ_CABKOG010000003.1"/>
</dbReference>
<dbReference type="EMBL" id="JAMRYU010000022">
    <property type="protein sequence ID" value="MDC4241949.1"/>
    <property type="molecule type" value="Genomic_DNA"/>
</dbReference>
<evidence type="ECO:0000313" key="2">
    <source>
        <dbReference type="Proteomes" id="UP001141183"/>
    </source>
</evidence>
<dbReference type="AlphaFoldDB" id="A0A9X3XPT4"/>